<dbReference type="SMART" id="SM00382">
    <property type="entry name" value="AAA"/>
    <property type="match status" value="1"/>
</dbReference>
<dbReference type="InterPro" id="IPR003593">
    <property type="entry name" value="AAA+_ATPase"/>
</dbReference>
<keyword evidence="7" id="KW-1185">Reference proteome</keyword>
<evidence type="ECO:0000259" key="5">
    <source>
        <dbReference type="PROSITE" id="PS50893"/>
    </source>
</evidence>
<dbReference type="Proteomes" id="UP001500740">
    <property type="component" value="Unassembled WGS sequence"/>
</dbReference>
<reference evidence="6 7" key="1">
    <citation type="journal article" date="2019" name="Int. J. Syst. Evol. Microbiol.">
        <title>The Global Catalogue of Microorganisms (GCM) 10K type strain sequencing project: providing services to taxonomists for standard genome sequencing and annotation.</title>
        <authorList>
            <consortium name="The Broad Institute Genomics Platform"/>
            <consortium name="The Broad Institute Genome Sequencing Center for Infectious Disease"/>
            <person name="Wu L."/>
            <person name="Ma J."/>
        </authorList>
    </citation>
    <scope>NUCLEOTIDE SEQUENCE [LARGE SCALE GENOMIC DNA]</scope>
    <source>
        <strain evidence="6 7">JCM 14193</strain>
    </source>
</reference>
<dbReference type="Pfam" id="PF08352">
    <property type="entry name" value="oligo_HPY"/>
    <property type="match status" value="1"/>
</dbReference>
<sequence>MTTAQVKQSTDNLLEVKGLKKYFEVGGGLFKQKQQVKAVDDLTFNVKKGETLGIVGESGCGKSTMGRALIQLQKPTSGEVFYEGQDIAQLSGKQLRKLRKDIQIIFQDPFASLNPRMTVGAMLTEIVATHEIVPKKERQSYVQNLLEEVGLKAEAYWKYPHEFSGGQRQRVSIARALAVQPKLIICDEAVSALDVSVQAQVLNLLQKLKRKHQLTYIFISHDLSVVKHISDRVGVMYLGKMVELADENSIYEKPAHPYTQALFSAIPDITENNKERIQLKGDVPSPLNVPSGCRFHTRCPLATEYCKQVDPALEEVKEDHLAACHYTAQ</sequence>
<keyword evidence="4 6" id="KW-0067">ATP-binding</keyword>
<dbReference type="InterPro" id="IPR050319">
    <property type="entry name" value="ABC_transp_ATP-bind"/>
</dbReference>
<comment type="similarity">
    <text evidence="1">Belongs to the ABC transporter superfamily.</text>
</comment>
<evidence type="ECO:0000313" key="7">
    <source>
        <dbReference type="Proteomes" id="UP001500740"/>
    </source>
</evidence>
<comment type="caution">
    <text evidence="6">The sequence shown here is derived from an EMBL/GenBank/DDBJ whole genome shotgun (WGS) entry which is preliminary data.</text>
</comment>
<dbReference type="InterPro" id="IPR017871">
    <property type="entry name" value="ABC_transporter-like_CS"/>
</dbReference>
<dbReference type="InterPro" id="IPR027417">
    <property type="entry name" value="P-loop_NTPase"/>
</dbReference>
<dbReference type="PANTHER" id="PTHR43776">
    <property type="entry name" value="TRANSPORT ATP-BINDING PROTEIN"/>
    <property type="match status" value="1"/>
</dbReference>
<dbReference type="SUPFAM" id="SSF52540">
    <property type="entry name" value="P-loop containing nucleoside triphosphate hydrolases"/>
    <property type="match status" value="1"/>
</dbReference>
<name>A0ABN1A1W8_9BACI</name>
<evidence type="ECO:0000256" key="1">
    <source>
        <dbReference type="ARBA" id="ARBA00005417"/>
    </source>
</evidence>
<keyword evidence="2" id="KW-0813">Transport</keyword>
<evidence type="ECO:0000256" key="4">
    <source>
        <dbReference type="ARBA" id="ARBA00022840"/>
    </source>
</evidence>
<dbReference type="InterPro" id="IPR013563">
    <property type="entry name" value="Oligopep_ABC_C"/>
</dbReference>
<evidence type="ECO:0000313" key="6">
    <source>
        <dbReference type="EMBL" id="GAA0465545.1"/>
    </source>
</evidence>
<evidence type="ECO:0000256" key="3">
    <source>
        <dbReference type="ARBA" id="ARBA00022741"/>
    </source>
</evidence>
<feature type="domain" description="ABC transporter" evidence="5">
    <location>
        <begin position="14"/>
        <end position="263"/>
    </location>
</feature>
<dbReference type="PROSITE" id="PS50893">
    <property type="entry name" value="ABC_TRANSPORTER_2"/>
    <property type="match status" value="1"/>
</dbReference>
<protein>
    <submittedName>
        <fullName evidence="6">Dipeptide ABC transporter ATP-binding protein</fullName>
    </submittedName>
</protein>
<proteinExistence type="inferred from homology"/>
<dbReference type="Gene3D" id="3.40.50.300">
    <property type="entry name" value="P-loop containing nucleotide triphosphate hydrolases"/>
    <property type="match status" value="1"/>
</dbReference>
<dbReference type="EMBL" id="BAAACZ010000018">
    <property type="protein sequence ID" value="GAA0465545.1"/>
    <property type="molecule type" value="Genomic_DNA"/>
</dbReference>
<accession>A0ABN1A1W8</accession>
<keyword evidence="3" id="KW-0547">Nucleotide-binding</keyword>
<dbReference type="NCBIfam" id="NF008453">
    <property type="entry name" value="PRK11308.1"/>
    <property type="match status" value="1"/>
</dbReference>
<organism evidence="6 7">
    <name type="scientific">Alkalibacillus silvisoli</name>
    <dbReference type="NCBI Taxonomy" id="392823"/>
    <lineage>
        <taxon>Bacteria</taxon>
        <taxon>Bacillati</taxon>
        <taxon>Bacillota</taxon>
        <taxon>Bacilli</taxon>
        <taxon>Bacillales</taxon>
        <taxon>Bacillaceae</taxon>
        <taxon>Alkalibacillus</taxon>
    </lineage>
</organism>
<dbReference type="RefSeq" id="WP_343783578.1">
    <property type="nucleotide sequence ID" value="NZ_BAAACZ010000018.1"/>
</dbReference>
<dbReference type="PANTHER" id="PTHR43776:SF7">
    <property type="entry name" value="D,D-DIPEPTIDE TRANSPORT ATP-BINDING PROTEIN DDPF-RELATED"/>
    <property type="match status" value="1"/>
</dbReference>
<dbReference type="PROSITE" id="PS00211">
    <property type="entry name" value="ABC_TRANSPORTER_1"/>
    <property type="match status" value="1"/>
</dbReference>
<evidence type="ECO:0000256" key="2">
    <source>
        <dbReference type="ARBA" id="ARBA00022448"/>
    </source>
</evidence>
<dbReference type="NCBIfam" id="TIGR01727">
    <property type="entry name" value="oligo_HPY"/>
    <property type="match status" value="1"/>
</dbReference>
<gene>
    <name evidence="6" type="ORF">GCM10008935_21720</name>
</gene>
<dbReference type="CDD" id="cd03257">
    <property type="entry name" value="ABC_NikE_OppD_transporters"/>
    <property type="match status" value="1"/>
</dbReference>
<dbReference type="GO" id="GO:0005524">
    <property type="term" value="F:ATP binding"/>
    <property type="evidence" value="ECO:0007669"/>
    <property type="project" value="UniProtKB-KW"/>
</dbReference>
<dbReference type="Pfam" id="PF00005">
    <property type="entry name" value="ABC_tran"/>
    <property type="match status" value="1"/>
</dbReference>
<dbReference type="InterPro" id="IPR003439">
    <property type="entry name" value="ABC_transporter-like_ATP-bd"/>
</dbReference>